<dbReference type="PANTHER" id="PTHR43166:SF9">
    <property type="entry name" value="GLUTAMATE_ASPARTATE IMPORT ATP-BINDING PROTEIN GLTL"/>
    <property type="match status" value="1"/>
</dbReference>
<evidence type="ECO:0000256" key="8">
    <source>
        <dbReference type="ARBA" id="ARBA00023136"/>
    </source>
</evidence>
<keyword evidence="4" id="KW-1003">Cell membrane</keyword>
<evidence type="ECO:0000313" key="10">
    <source>
        <dbReference type="EMBL" id="XCJ79721.1"/>
    </source>
</evidence>
<accession>A0AB74U7B0</accession>
<evidence type="ECO:0000256" key="2">
    <source>
        <dbReference type="ARBA" id="ARBA00005417"/>
    </source>
</evidence>
<dbReference type="SMART" id="SM00382">
    <property type="entry name" value="AAA"/>
    <property type="match status" value="1"/>
</dbReference>
<dbReference type="InterPro" id="IPR030679">
    <property type="entry name" value="ABC_ATPase_HisP-typ"/>
</dbReference>
<evidence type="ECO:0000256" key="6">
    <source>
        <dbReference type="ARBA" id="ARBA00022840"/>
    </source>
</evidence>
<comment type="similarity">
    <text evidence="2">Belongs to the ABC transporter superfamily.</text>
</comment>
<dbReference type="PROSITE" id="PS00211">
    <property type="entry name" value="ABC_TRANSPORTER_1"/>
    <property type="match status" value="1"/>
</dbReference>
<keyword evidence="7" id="KW-0029">Amino-acid transport</keyword>
<dbReference type="Gene3D" id="3.40.50.300">
    <property type="entry name" value="P-loop containing nucleotide triphosphate hydrolases"/>
    <property type="match status" value="1"/>
</dbReference>
<keyword evidence="3" id="KW-0813">Transport</keyword>
<dbReference type="PROSITE" id="PS50893">
    <property type="entry name" value="ABC_TRANSPORTER_2"/>
    <property type="match status" value="1"/>
</dbReference>
<dbReference type="InterPro" id="IPR017871">
    <property type="entry name" value="ABC_transporter-like_CS"/>
</dbReference>
<dbReference type="AlphaFoldDB" id="A0AB74U7B0"/>
<evidence type="ECO:0000256" key="4">
    <source>
        <dbReference type="ARBA" id="ARBA00022475"/>
    </source>
</evidence>
<keyword evidence="6 10" id="KW-0067">ATP-binding</keyword>
<protein>
    <submittedName>
        <fullName evidence="10">Amino acid ABC transporter ATP-binding protein</fullName>
    </submittedName>
</protein>
<dbReference type="GO" id="GO:0016887">
    <property type="term" value="F:ATP hydrolysis activity"/>
    <property type="evidence" value="ECO:0007669"/>
    <property type="project" value="InterPro"/>
</dbReference>
<dbReference type="GO" id="GO:0005886">
    <property type="term" value="C:plasma membrane"/>
    <property type="evidence" value="ECO:0007669"/>
    <property type="project" value="UniProtKB-SubCell"/>
</dbReference>
<evidence type="ECO:0000259" key="9">
    <source>
        <dbReference type="PROSITE" id="PS50893"/>
    </source>
</evidence>
<evidence type="ECO:0000256" key="7">
    <source>
        <dbReference type="ARBA" id="ARBA00022970"/>
    </source>
</evidence>
<dbReference type="RefSeq" id="WP_353980637.1">
    <property type="nucleotide sequence ID" value="NZ_CP159578.1"/>
</dbReference>
<dbReference type="PIRSF" id="PIRSF039085">
    <property type="entry name" value="ABC_ATPase_HisP"/>
    <property type="match status" value="1"/>
</dbReference>
<keyword evidence="5" id="KW-0547">Nucleotide-binding</keyword>
<comment type="subcellular location">
    <subcellularLocation>
        <location evidence="1">Cell inner membrane</location>
        <topology evidence="1">Peripheral membrane protein</topology>
    </subcellularLocation>
</comment>
<sequence length="254" mass="28176">MTPIVEVRALHKRFGELEVLKGIDLVVNEGDVVSIIGASGSGKTTLLRCLNLLEEFHQGEVRIGGESIGYRQRNGQRVRASEREIAGQRAMTGMVFQAFNLFPHMSALDNVTLGLTRVRGMSRRQAVELADHWLERVGMLERRDHRPAQLSGGQQQRVAIARAIAMNPRVMLFDEATSALDPERVGEVLETIRSLAQEGMTMVLVTHEMRFARDVSDKVVFMDGGRIAEQGPPATLFSTPESPRLQAFLKTSSL</sequence>
<dbReference type="GO" id="GO:0015424">
    <property type="term" value="F:ABC-type amino acid transporter activity"/>
    <property type="evidence" value="ECO:0007669"/>
    <property type="project" value="InterPro"/>
</dbReference>
<dbReference type="InterPro" id="IPR003593">
    <property type="entry name" value="AAA+_ATPase"/>
</dbReference>
<dbReference type="FunFam" id="3.40.50.300:FF:000020">
    <property type="entry name" value="Amino acid ABC transporter ATP-binding component"/>
    <property type="match status" value="1"/>
</dbReference>
<dbReference type="InterPro" id="IPR027417">
    <property type="entry name" value="P-loop_NTPase"/>
</dbReference>
<keyword evidence="8" id="KW-0472">Membrane</keyword>
<dbReference type="GO" id="GO:0005524">
    <property type="term" value="F:ATP binding"/>
    <property type="evidence" value="ECO:0007669"/>
    <property type="project" value="UniProtKB-KW"/>
</dbReference>
<evidence type="ECO:0000256" key="5">
    <source>
        <dbReference type="ARBA" id="ARBA00022741"/>
    </source>
</evidence>
<reference evidence="10" key="1">
    <citation type="submission" date="2024-06" db="EMBL/GenBank/DDBJ databases">
        <title>Complete genome of Salinicola endophyticus HNIBRBA4755.</title>
        <authorList>
            <person name="Shin S.Y."/>
            <person name="Kang H."/>
            <person name="Song J."/>
        </authorList>
    </citation>
    <scope>NUCLEOTIDE SEQUENCE</scope>
    <source>
        <strain evidence="10">HNIBRBA4755</strain>
    </source>
</reference>
<evidence type="ECO:0000256" key="3">
    <source>
        <dbReference type="ARBA" id="ARBA00022448"/>
    </source>
</evidence>
<organism evidence="10">
    <name type="scientific">Salinicola endophyticus</name>
    <dbReference type="NCBI Taxonomy" id="1949083"/>
    <lineage>
        <taxon>Bacteria</taxon>
        <taxon>Pseudomonadati</taxon>
        <taxon>Pseudomonadota</taxon>
        <taxon>Gammaproteobacteria</taxon>
        <taxon>Oceanospirillales</taxon>
        <taxon>Halomonadaceae</taxon>
        <taxon>Salinicola</taxon>
    </lineage>
</organism>
<feature type="domain" description="ABC transporter" evidence="9">
    <location>
        <begin position="5"/>
        <end position="249"/>
    </location>
</feature>
<dbReference type="EMBL" id="CP159578">
    <property type="protein sequence ID" value="XCJ79721.1"/>
    <property type="molecule type" value="Genomic_DNA"/>
</dbReference>
<dbReference type="SUPFAM" id="SSF52540">
    <property type="entry name" value="P-loop containing nucleoside triphosphate hydrolases"/>
    <property type="match status" value="1"/>
</dbReference>
<proteinExistence type="inferred from homology"/>
<name>A0AB74U7B0_9GAMM</name>
<gene>
    <name evidence="10" type="ORF">ABV408_00665</name>
</gene>
<dbReference type="InterPro" id="IPR003439">
    <property type="entry name" value="ABC_transporter-like_ATP-bd"/>
</dbReference>
<dbReference type="Pfam" id="PF00005">
    <property type="entry name" value="ABC_tran"/>
    <property type="match status" value="1"/>
</dbReference>
<evidence type="ECO:0000256" key="1">
    <source>
        <dbReference type="ARBA" id="ARBA00004417"/>
    </source>
</evidence>
<dbReference type="InterPro" id="IPR050086">
    <property type="entry name" value="MetN_ABC_transporter-like"/>
</dbReference>
<dbReference type="CDD" id="cd03262">
    <property type="entry name" value="ABC_HisP_GlnQ"/>
    <property type="match status" value="1"/>
</dbReference>
<dbReference type="PANTHER" id="PTHR43166">
    <property type="entry name" value="AMINO ACID IMPORT ATP-BINDING PROTEIN"/>
    <property type="match status" value="1"/>
</dbReference>